<organism evidence="2 3">
    <name type="scientific">Saccharothrix lopnurensis</name>
    <dbReference type="NCBI Taxonomy" id="1670621"/>
    <lineage>
        <taxon>Bacteria</taxon>
        <taxon>Bacillati</taxon>
        <taxon>Actinomycetota</taxon>
        <taxon>Actinomycetes</taxon>
        <taxon>Pseudonocardiales</taxon>
        <taxon>Pseudonocardiaceae</taxon>
        <taxon>Saccharothrix</taxon>
    </lineage>
</organism>
<proteinExistence type="predicted"/>
<reference evidence="3" key="1">
    <citation type="journal article" date="2019" name="Int. J. Syst. Evol. Microbiol.">
        <title>The Global Catalogue of Microorganisms (GCM) 10K type strain sequencing project: providing services to taxonomists for standard genome sequencing and annotation.</title>
        <authorList>
            <consortium name="The Broad Institute Genomics Platform"/>
            <consortium name="The Broad Institute Genome Sequencing Center for Infectious Disease"/>
            <person name="Wu L."/>
            <person name="Ma J."/>
        </authorList>
    </citation>
    <scope>NUCLEOTIDE SEQUENCE [LARGE SCALE GENOMIC DNA]</scope>
    <source>
        <strain evidence="3">CGMCC 4.7246</strain>
    </source>
</reference>
<evidence type="ECO:0000256" key="1">
    <source>
        <dbReference type="SAM" id="SignalP"/>
    </source>
</evidence>
<keyword evidence="1" id="KW-0732">Signal</keyword>
<protein>
    <recommendedName>
        <fullName evidence="4">Lactococcin 972 family bacteriocin</fullName>
    </recommendedName>
</protein>
<evidence type="ECO:0000313" key="3">
    <source>
        <dbReference type="Proteomes" id="UP001596220"/>
    </source>
</evidence>
<gene>
    <name evidence="2" type="ORF">ACFP3R_01875</name>
</gene>
<dbReference type="Proteomes" id="UP001596220">
    <property type="component" value="Unassembled WGS sequence"/>
</dbReference>
<evidence type="ECO:0008006" key="4">
    <source>
        <dbReference type="Google" id="ProtNLM"/>
    </source>
</evidence>
<keyword evidence="3" id="KW-1185">Reference proteome</keyword>
<feature type="chain" id="PRO_5046714309" description="Lactococcin 972 family bacteriocin" evidence="1">
    <location>
        <begin position="29"/>
        <end position="93"/>
    </location>
</feature>
<evidence type="ECO:0000313" key="2">
    <source>
        <dbReference type="EMBL" id="MFC6088011.1"/>
    </source>
</evidence>
<sequence length="93" mass="9684">MIGRKVRLALAGGLAVAALVGGSGAAQADSGGERAGVERGSGEVAVAAVWRGGYYNYYDCDLAGFQGIYHGWWTGYICSYRAGSSPAIWDLYA</sequence>
<dbReference type="RefSeq" id="WP_380632069.1">
    <property type="nucleotide sequence ID" value="NZ_JBHSQO010000001.1"/>
</dbReference>
<comment type="caution">
    <text evidence="2">The sequence shown here is derived from an EMBL/GenBank/DDBJ whole genome shotgun (WGS) entry which is preliminary data.</text>
</comment>
<dbReference type="EMBL" id="JBHSQO010000001">
    <property type="protein sequence ID" value="MFC6088011.1"/>
    <property type="molecule type" value="Genomic_DNA"/>
</dbReference>
<feature type="signal peptide" evidence="1">
    <location>
        <begin position="1"/>
        <end position="28"/>
    </location>
</feature>
<accession>A0ABW1NY87</accession>
<name>A0ABW1NY87_9PSEU</name>